<organism evidence="8 9">
    <name type="scientific">Neonectria magnoliae</name>
    <dbReference type="NCBI Taxonomy" id="2732573"/>
    <lineage>
        <taxon>Eukaryota</taxon>
        <taxon>Fungi</taxon>
        <taxon>Dikarya</taxon>
        <taxon>Ascomycota</taxon>
        <taxon>Pezizomycotina</taxon>
        <taxon>Sordariomycetes</taxon>
        <taxon>Hypocreomycetidae</taxon>
        <taxon>Hypocreales</taxon>
        <taxon>Nectriaceae</taxon>
        <taxon>Neonectria</taxon>
    </lineage>
</organism>
<proteinExistence type="inferred from homology"/>
<evidence type="ECO:0000256" key="4">
    <source>
        <dbReference type="ARBA" id="ARBA00049194"/>
    </source>
</evidence>
<evidence type="ECO:0000313" key="9">
    <source>
        <dbReference type="Proteomes" id="UP001498421"/>
    </source>
</evidence>
<dbReference type="Proteomes" id="UP001498421">
    <property type="component" value="Unassembled WGS sequence"/>
</dbReference>
<comment type="catalytic activity">
    <reaction evidence="4">
        <text>an aldehyde + NAD(+) + H2O = a carboxylate + NADH + 2 H(+)</text>
        <dbReference type="Rhea" id="RHEA:16185"/>
        <dbReference type="ChEBI" id="CHEBI:15377"/>
        <dbReference type="ChEBI" id="CHEBI:15378"/>
        <dbReference type="ChEBI" id="CHEBI:17478"/>
        <dbReference type="ChEBI" id="CHEBI:29067"/>
        <dbReference type="ChEBI" id="CHEBI:57540"/>
        <dbReference type="ChEBI" id="CHEBI:57945"/>
        <dbReference type="EC" id="1.2.1.3"/>
    </reaction>
</comment>
<keyword evidence="2 6" id="KW-0560">Oxidoreductase</keyword>
<dbReference type="InterPro" id="IPR015590">
    <property type="entry name" value="Aldehyde_DH_dom"/>
</dbReference>
<reference evidence="8 9" key="1">
    <citation type="journal article" date="2025" name="Microbiol. Resour. Announc.">
        <title>Draft genome sequences for Neonectria magnoliae and Neonectria punicea, canker pathogens of Liriodendron tulipifera and Acer saccharum in West Virginia.</title>
        <authorList>
            <person name="Petronek H.M."/>
            <person name="Kasson M.T."/>
            <person name="Metheny A.M."/>
            <person name="Stauder C.M."/>
            <person name="Lovett B."/>
            <person name="Lynch S.C."/>
            <person name="Garnas J.R."/>
            <person name="Kasson L.R."/>
            <person name="Stajich J.E."/>
        </authorList>
    </citation>
    <scope>NUCLEOTIDE SEQUENCE [LARGE SCALE GENOMIC DNA]</scope>
    <source>
        <strain evidence="8 9">NRRL 64651</strain>
    </source>
</reference>
<dbReference type="InterPro" id="IPR016163">
    <property type="entry name" value="Ald_DH_C"/>
</dbReference>
<evidence type="ECO:0000256" key="3">
    <source>
        <dbReference type="ARBA" id="ARBA00024226"/>
    </source>
</evidence>
<evidence type="ECO:0000313" key="8">
    <source>
        <dbReference type="EMBL" id="KAK7430967.1"/>
    </source>
</evidence>
<accession>A0ABR1IDR5</accession>
<comment type="similarity">
    <text evidence="1 6">Belongs to the aldehyde dehydrogenase family.</text>
</comment>
<dbReference type="Pfam" id="PF00171">
    <property type="entry name" value="Aldedh"/>
    <property type="match status" value="1"/>
</dbReference>
<dbReference type="SUPFAM" id="SSF53720">
    <property type="entry name" value="ALDH-like"/>
    <property type="match status" value="1"/>
</dbReference>
<feature type="domain" description="Aldehyde dehydrogenase" evidence="7">
    <location>
        <begin position="33"/>
        <end position="479"/>
    </location>
</feature>
<comment type="caution">
    <text evidence="8">The sequence shown here is derived from an EMBL/GenBank/DDBJ whole genome shotgun (WGS) entry which is preliminary data.</text>
</comment>
<dbReference type="PROSITE" id="PS00687">
    <property type="entry name" value="ALDEHYDE_DEHYDR_GLU"/>
    <property type="match status" value="1"/>
</dbReference>
<dbReference type="InterPro" id="IPR016161">
    <property type="entry name" value="Ald_DH/histidinol_DH"/>
</dbReference>
<dbReference type="EC" id="1.2.1.3" evidence="3"/>
<dbReference type="CDD" id="cd07106">
    <property type="entry name" value="ALDH_AldA-AAD23400"/>
    <property type="match status" value="1"/>
</dbReference>
<dbReference type="InterPro" id="IPR029510">
    <property type="entry name" value="Ald_DH_CS_GLU"/>
</dbReference>
<dbReference type="Gene3D" id="3.40.605.10">
    <property type="entry name" value="Aldehyde Dehydrogenase, Chain A, domain 1"/>
    <property type="match status" value="1"/>
</dbReference>
<name>A0ABR1IDR5_9HYPO</name>
<evidence type="ECO:0000259" key="7">
    <source>
        <dbReference type="Pfam" id="PF00171"/>
    </source>
</evidence>
<dbReference type="PROSITE" id="PS00070">
    <property type="entry name" value="ALDEHYDE_DEHYDR_CYS"/>
    <property type="match status" value="1"/>
</dbReference>
<protein>
    <recommendedName>
        <fullName evidence="3">aldehyde dehydrogenase (NAD(+))</fullName>
        <ecNumber evidence="3">1.2.1.3</ecNumber>
    </recommendedName>
</protein>
<dbReference type="InterPro" id="IPR016160">
    <property type="entry name" value="Ald_DH_CS_CYS"/>
</dbReference>
<sequence>MTVTASAASSNKLNFIKFHNVIAGKLETTATTRHGVNPSTLEKNPPVPVSTIEDVDRAVEVAVKAAEAWADIPYPERQEKVARFADGLEALKDEFALMLTKEQGKPLAVSNNEVAAAIQTLRAFSTLSSLDEVVEDEPNRRIIIEYTPLGVAVGIVPWNFPVAIAINKIGSALVTGNAFILKPSPFTPYCNLKLAELGIKYFPPGVFQALSGDDVLGPWLITHPKVDKVSFTGSTATGKRIAESCGKTLKRVTLELGGNDPAIICGDVDIKTVAPKLAMLAFLNSGQVCVAIKRLYVHASIYKELLGEIVRVSENLLIGDGLKEGVMLGPLQNNMQYEKVKEFLADIESQGLKVATGTRYASTIVKGYFIAPTIVDNPPEDSKIVMEEPFGPILPILSWEEEDEVLRRANATIYGLGASVWTRDLKKGERMARKLKAGSVWLNSHLELQPNVPFGGHKQSGIGAESGIDGLKAFCNTRALYINKE</sequence>
<dbReference type="Gene3D" id="3.40.309.10">
    <property type="entry name" value="Aldehyde Dehydrogenase, Chain A, domain 2"/>
    <property type="match status" value="1"/>
</dbReference>
<dbReference type="InterPro" id="IPR016162">
    <property type="entry name" value="Ald_DH_N"/>
</dbReference>
<feature type="active site" evidence="5">
    <location>
        <position position="255"/>
    </location>
</feature>
<dbReference type="EMBL" id="JAZAVK010000015">
    <property type="protein sequence ID" value="KAK7430967.1"/>
    <property type="molecule type" value="Genomic_DNA"/>
</dbReference>
<keyword evidence="9" id="KW-1185">Reference proteome</keyword>
<evidence type="ECO:0000256" key="2">
    <source>
        <dbReference type="ARBA" id="ARBA00023002"/>
    </source>
</evidence>
<evidence type="ECO:0000256" key="5">
    <source>
        <dbReference type="PROSITE-ProRule" id="PRU10007"/>
    </source>
</evidence>
<evidence type="ECO:0000256" key="1">
    <source>
        <dbReference type="ARBA" id="ARBA00009986"/>
    </source>
</evidence>
<gene>
    <name evidence="8" type="ORF">QQZ08_002496</name>
</gene>
<dbReference type="InterPro" id="IPR044086">
    <property type="entry name" value="LUC3-like"/>
</dbReference>
<dbReference type="PANTHER" id="PTHR11699">
    <property type="entry name" value="ALDEHYDE DEHYDROGENASE-RELATED"/>
    <property type="match status" value="1"/>
</dbReference>
<evidence type="ECO:0000256" key="6">
    <source>
        <dbReference type="RuleBase" id="RU003345"/>
    </source>
</evidence>